<evidence type="ECO:0000313" key="3">
    <source>
        <dbReference type="Proteomes" id="UP000324222"/>
    </source>
</evidence>
<dbReference type="EMBL" id="VSRR010098806">
    <property type="protein sequence ID" value="MPC94499.1"/>
    <property type="molecule type" value="Genomic_DNA"/>
</dbReference>
<proteinExistence type="predicted"/>
<feature type="region of interest" description="Disordered" evidence="1">
    <location>
        <begin position="1"/>
        <end position="39"/>
    </location>
</feature>
<sequence length="39" mass="4158">MVAHRDHRQQGAAQCLGGSLRRGDSLQSLTPSMTPPLPS</sequence>
<keyword evidence="3" id="KW-1185">Reference proteome</keyword>
<protein>
    <submittedName>
        <fullName evidence="2">Uncharacterized protein</fullName>
    </submittedName>
</protein>
<accession>A0A5B7JI34</accession>
<organism evidence="2 3">
    <name type="scientific">Portunus trituberculatus</name>
    <name type="common">Swimming crab</name>
    <name type="synonym">Neptunus trituberculatus</name>
    <dbReference type="NCBI Taxonomy" id="210409"/>
    <lineage>
        <taxon>Eukaryota</taxon>
        <taxon>Metazoa</taxon>
        <taxon>Ecdysozoa</taxon>
        <taxon>Arthropoda</taxon>
        <taxon>Crustacea</taxon>
        <taxon>Multicrustacea</taxon>
        <taxon>Malacostraca</taxon>
        <taxon>Eumalacostraca</taxon>
        <taxon>Eucarida</taxon>
        <taxon>Decapoda</taxon>
        <taxon>Pleocyemata</taxon>
        <taxon>Brachyura</taxon>
        <taxon>Eubrachyura</taxon>
        <taxon>Portunoidea</taxon>
        <taxon>Portunidae</taxon>
        <taxon>Portuninae</taxon>
        <taxon>Portunus</taxon>
    </lineage>
</organism>
<name>A0A5B7JI34_PORTR</name>
<comment type="caution">
    <text evidence="2">The sequence shown here is derived from an EMBL/GenBank/DDBJ whole genome shotgun (WGS) entry which is preliminary data.</text>
</comment>
<evidence type="ECO:0000313" key="2">
    <source>
        <dbReference type="EMBL" id="MPC94499.1"/>
    </source>
</evidence>
<reference evidence="2 3" key="1">
    <citation type="submission" date="2019-05" db="EMBL/GenBank/DDBJ databases">
        <title>Another draft genome of Portunus trituberculatus and its Hox gene families provides insights of decapod evolution.</title>
        <authorList>
            <person name="Jeong J.-H."/>
            <person name="Song I."/>
            <person name="Kim S."/>
            <person name="Choi T."/>
            <person name="Kim D."/>
            <person name="Ryu S."/>
            <person name="Kim W."/>
        </authorList>
    </citation>
    <scope>NUCLEOTIDE SEQUENCE [LARGE SCALE GENOMIC DNA]</scope>
    <source>
        <tissue evidence="2">Muscle</tissue>
    </source>
</reference>
<dbReference type="Proteomes" id="UP000324222">
    <property type="component" value="Unassembled WGS sequence"/>
</dbReference>
<dbReference type="AlphaFoldDB" id="A0A5B7JI34"/>
<evidence type="ECO:0000256" key="1">
    <source>
        <dbReference type="SAM" id="MobiDB-lite"/>
    </source>
</evidence>
<gene>
    <name evidence="2" type="ORF">E2C01_089670</name>
</gene>